<protein>
    <submittedName>
        <fullName evidence="1">Siphovirus Gp157 family protein</fullName>
    </submittedName>
</protein>
<dbReference type="RefSeq" id="WP_285150106.1">
    <property type="nucleotide sequence ID" value="NZ_JASSOM010000072.1"/>
</dbReference>
<evidence type="ECO:0000313" key="1">
    <source>
        <dbReference type="EMBL" id="MDK9365380.1"/>
    </source>
</evidence>
<dbReference type="EMBL" id="JASSOM010000072">
    <property type="protein sequence ID" value="MDK9365380.1"/>
    <property type="molecule type" value="Genomic_DNA"/>
</dbReference>
<sequence>MSKLYEIANSYAKLMDSDFDPESIADTLEGMEGELTDKIEQLLAICKNETGYSERLKEEAKSLNERATAINNKVDSLYAYIASSLEVMGMKKIRAGLHQVTLRAPSESVEITDESSLPPQFVEYETIIKADKLAIKHQLKAGIAIPGAQIKLGKPSLIIK</sequence>
<name>A0AAP4FXC8_9ENTR</name>
<evidence type="ECO:0000313" key="2">
    <source>
        <dbReference type="Proteomes" id="UP001223214"/>
    </source>
</evidence>
<dbReference type="Proteomes" id="UP001223214">
    <property type="component" value="Unassembled WGS sequence"/>
</dbReference>
<keyword evidence="2" id="KW-1185">Reference proteome</keyword>
<dbReference type="Pfam" id="PF05565">
    <property type="entry name" value="Sipho_Gp157"/>
    <property type="match status" value="1"/>
</dbReference>
<accession>A0AAP4FXC8</accession>
<dbReference type="InterPro" id="IPR008840">
    <property type="entry name" value="Sipho_Gp157"/>
</dbReference>
<organism evidence="1 2">
    <name type="scientific">Lelliottia wanjuensis</name>
    <dbReference type="NCBI Taxonomy" id="3050585"/>
    <lineage>
        <taxon>Bacteria</taxon>
        <taxon>Pseudomonadati</taxon>
        <taxon>Pseudomonadota</taxon>
        <taxon>Gammaproteobacteria</taxon>
        <taxon>Enterobacterales</taxon>
        <taxon>Enterobacteriaceae</taxon>
        <taxon>Lelliottia</taxon>
    </lineage>
</organism>
<dbReference type="AlphaFoldDB" id="A0AAP4FXC8"/>
<comment type="caution">
    <text evidence="1">The sequence shown here is derived from an EMBL/GenBank/DDBJ whole genome shotgun (WGS) entry which is preliminary data.</text>
</comment>
<reference evidence="1 2" key="1">
    <citation type="submission" date="2023-06" db="EMBL/GenBank/DDBJ databases">
        <title>Identification and characterization of antibiotic-resistant Gram-negative bacteria.</title>
        <authorList>
            <person name="Cho G.-S."/>
            <person name="Lee J."/>
            <person name="Tai E."/>
            <person name="Jeong S."/>
            <person name="Kim I."/>
            <person name="Kim B.-E."/>
            <person name="Jeong M.-I."/>
            <person name="Oh K.-K."/>
            <person name="Franz C.M.A.P."/>
        </authorList>
    </citation>
    <scope>NUCLEOTIDE SEQUENCE [LARGE SCALE GENOMIC DNA]</scope>
    <source>
        <strain evidence="1 2">V106_12</strain>
    </source>
</reference>
<proteinExistence type="predicted"/>
<gene>
    <name evidence="1" type="ORF">QQF32_19470</name>
</gene>